<dbReference type="GO" id="GO:0016491">
    <property type="term" value="F:oxidoreductase activity"/>
    <property type="evidence" value="ECO:0007669"/>
    <property type="project" value="InterPro"/>
</dbReference>
<gene>
    <name evidence="4" type="ORF">DYB28_005937</name>
</gene>
<dbReference type="InterPro" id="IPR029058">
    <property type="entry name" value="AB_hydrolase_fold"/>
</dbReference>
<feature type="signal peptide" evidence="3">
    <location>
        <begin position="1"/>
        <end position="17"/>
    </location>
</feature>
<dbReference type="AlphaFoldDB" id="A0A9X8HGH2"/>
<sequence>MLIVLAIVLVCGTVATALGVAHFVFVTKVDNQAKAILSGLQHTPGVYVTLTVKRASMRLNGVSTAEAYIFPRGGPNLDGALSFDAVLTHRNEDVVTTYTLVNTRAYVTTSSISTGAIMHVSCLEALTTSTVLDEVQGTAQLLCDNGKLLQLSFAGENFVFCTAQDSKLQRAASDDLDMVIQYVSDPTLLPDLVTPWNGTATPLDCPVVVSSGIPPTPVAPTYMETASMVYNAATGPKRSFMMGKLSCECRRAKQPCLFVHGLGNSKAGPMVDTFKSYWGKIHEHSPCCSSTKFVQFDTVTQGWTDPNLQREFCTAALKISQGASQSTVGSLILVTHSMGNLLAGGAVASGMCQFSSRVTWMSLAGPMQGSQSTNLVASRCAASNSWFDRAFADVLGLTGLCPSPRAYVQLQHQSTVGADMQAKYQQAQAVRRTHGARVLCGTDPFGIGSPISNASLTVEQWHKTHCQCVVDCELLVRSQAPMVPNTDDELKGHTRASHVGGTLQVALNFYSHSSDGGLPYSTFGSQRARSSGPMSNIVSTPHVVELLDMRGQERAFDLDLHGFVPLGNVPSLATDMLDEHGEIADLVGDTLRLITAHVDAVVRGLIPSTESLSIFTTMTRSSNPHNSAQSQRRPSPLIHIDHTPTSGASFLTKFPPDIQNDIQSGRLRVRILSVWQPLVPKVLDWPLALADARTCPPTALLDSETRLAHGNIGAMSLMTYDPTVQWWYWSSMAHSEVLVIKNYDSKDSQGRTPHTSFFDPRSVSSPGVFRKSVEARVIVASTM</sequence>
<evidence type="ECO:0000313" key="5">
    <source>
        <dbReference type="Proteomes" id="UP000275652"/>
    </source>
</evidence>
<organism evidence="4 5">
    <name type="scientific">Aphanomyces astaci</name>
    <name type="common">Crayfish plague agent</name>
    <dbReference type="NCBI Taxonomy" id="112090"/>
    <lineage>
        <taxon>Eukaryota</taxon>
        <taxon>Sar</taxon>
        <taxon>Stramenopiles</taxon>
        <taxon>Oomycota</taxon>
        <taxon>Saprolegniomycetes</taxon>
        <taxon>Saprolegniales</taxon>
        <taxon>Verrucalvaceae</taxon>
        <taxon>Aphanomyces</taxon>
    </lineage>
</organism>
<proteinExistence type="inferred from homology"/>
<evidence type="ECO:0000313" key="4">
    <source>
        <dbReference type="EMBL" id="RLO13106.1"/>
    </source>
</evidence>
<protein>
    <recommendedName>
        <fullName evidence="6">GPI inositol-deacylase</fullName>
    </recommendedName>
</protein>
<comment type="caution">
    <text evidence="4">The sequence shown here is derived from an EMBL/GenBank/DDBJ whole genome shotgun (WGS) entry which is preliminary data.</text>
</comment>
<keyword evidence="3" id="KW-0732">Signal</keyword>
<dbReference type="Gene3D" id="3.40.50.1820">
    <property type="entry name" value="alpha/beta hydrolase"/>
    <property type="match status" value="1"/>
</dbReference>
<dbReference type="InterPro" id="IPR044053">
    <property type="entry name" value="AsaB-like"/>
</dbReference>
<feature type="region of interest" description="Disordered" evidence="2">
    <location>
        <begin position="619"/>
        <end position="638"/>
    </location>
</feature>
<evidence type="ECO:0000256" key="1">
    <source>
        <dbReference type="ARBA" id="ARBA00023604"/>
    </source>
</evidence>
<dbReference type="PANTHER" id="PTHR34598">
    <property type="entry name" value="BLL6449 PROTEIN"/>
    <property type="match status" value="1"/>
</dbReference>
<feature type="chain" id="PRO_5040937206" description="GPI inositol-deacylase" evidence="3">
    <location>
        <begin position="18"/>
        <end position="783"/>
    </location>
</feature>
<evidence type="ECO:0000256" key="3">
    <source>
        <dbReference type="SAM" id="SignalP"/>
    </source>
</evidence>
<accession>A0A9X8HGH2</accession>
<dbReference type="PANTHER" id="PTHR34598:SF3">
    <property type="entry name" value="OXIDOREDUCTASE AN1597"/>
    <property type="match status" value="1"/>
</dbReference>
<dbReference type="EMBL" id="QUTI01009172">
    <property type="protein sequence ID" value="RLO13106.1"/>
    <property type="molecule type" value="Genomic_DNA"/>
</dbReference>
<dbReference type="NCBIfam" id="NF041278">
    <property type="entry name" value="CmcJ_NvfI_EfuI"/>
    <property type="match status" value="1"/>
</dbReference>
<reference evidence="4 5" key="1">
    <citation type="journal article" date="2018" name="J. Invertebr. Pathol.">
        <title>New genotyping method for the causative agent of crayfish plague (Aphanomyces astaci) based on whole genome data.</title>
        <authorList>
            <person name="Minardi D."/>
            <person name="Studholme D.J."/>
            <person name="van der Giezen M."/>
            <person name="Pretto T."/>
            <person name="Oidtmann B."/>
        </authorList>
    </citation>
    <scope>NUCLEOTIDE SEQUENCE [LARGE SCALE GENOMIC DNA]</scope>
    <source>
        <strain evidence="4 5">KB13</strain>
    </source>
</reference>
<evidence type="ECO:0000256" key="2">
    <source>
        <dbReference type="SAM" id="MobiDB-lite"/>
    </source>
</evidence>
<comment type="similarity">
    <text evidence="1">Belongs to the asaB hydroxylase/desaturase family.</text>
</comment>
<evidence type="ECO:0008006" key="6">
    <source>
        <dbReference type="Google" id="ProtNLM"/>
    </source>
</evidence>
<dbReference type="Proteomes" id="UP000275652">
    <property type="component" value="Unassembled WGS sequence"/>
</dbReference>
<feature type="compositionally biased region" description="Polar residues" evidence="2">
    <location>
        <begin position="619"/>
        <end position="633"/>
    </location>
</feature>
<name>A0A9X8HGH2_APHAT</name>